<dbReference type="Proteomes" id="UP000324585">
    <property type="component" value="Unassembled WGS sequence"/>
</dbReference>
<sequence>MNAFAIPFSGAHFGGTQRALRRQIYRCKPFLQRARAASCRMASNPAVVDPQDDPLIQYVVVRRDLLSEPHNWPTGSVISQGIHAAVAAVSHFEAQAYLAQTHGVTFYDSTATNTVVQSTAPSPVPHVQMRTVTLEAKDEVDLLKAAERLKAADIAFALWTEMPESMPTAIATRPMPKSMIFPVVKRLRLFR</sequence>
<evidence type="ECO:0000256" key="1">
    <source>
        <dbReference type="ARBA" id="ARBA00013260"/>
    </source>
</evidence>
<keyword evidence="2 4" id="KW-0378">Hydrolase</keyword>
<comment type="catalytic activity">
    <reaction evidence="3">
        <text>an N-acyl-L-alpha-aminoacyl-tRNA + H2O = an N-acyl-L-amino acid + a tRNA + H(+)</text>
        <dbReference type="Rhea" id="RHEA:54448"/>
        <dbReference type="Rhea" id="RHEA-COMP:10123"/>
        <dbReference type="Rhea" id="RHEA-COMP:13883"/>
        <dbReference type="ChEBI" id="CHEBI:15377"/>
        <dbReference type="ChEBI" id="CHEBI:15378"/>
        <dbReference type="ChEBI" id="CHEBI:59874"/>
        <dbReference type="ChEBI" id="CHEBI:78442"/>
        <dbReference type="ChEBI" id="CHEBI:138191"/>
        <dbReference type="EC" id="3.1.1.29"/>
    </reaction>
</comment>
<dbReference type="InterPro" id="IPR002833">
    <property type="entry name" value="PTH2"/>
</dbReference>
<dbReference type="OrthoDB" id="201213at2759"/>
<evidence type="ECO:0000313" key="5">
    <source>
        <dbReference type="Proteomes" id="UP000324585"/>
    </source>
</evidence>
<dbReference type="Gene3D" id="3.40.1490.10">
    <property type="entry name" value="Bit1"/>
    <property type="match status" value="1"/>
</dbReference>
<dbReference type="AlphaFoldDB" id="A0A5J4YVW9"/>
<keyword evidence="5" id="KW-1185">Reference proteome</keyword>
<dbReference type="PANTHER" id="PTHR46194">
    <property type="entry name" value="PEPTIDYL-TRNA HYDROLASE PTRHD1-RELATED"/>
    <property type="match status" value="1"/>
</dbReference>
<evidence type="ECO:0000256" key="2">
    <source>
        <dbReference type="ARBA" id="ARBA00022801"/>
    </source>
</evidence>
<dbReference type="InterPro" id="IPR042237">
    <property type="entry name" value="PTRHD1"/>
</dbReference>
<organism evidence="4 5">
    <name type="scientific">Porphyridium purpureum</name>
    <name type="common">Red alga</name>
    <name type="synonym">Porphyridium cruentum</name>
    <dbReference type="NCBI Taxonomy" id="35688"/>
    <lineage>
        <taxon>Eukaryota</taxon>
        <taxon>Rhodophyta</taxon>
        <taxon>Bangiophyceae</taxon>
        <taxon>Porphyridiales</taxon>
        <taxon>Porphyridiaceae</taxon>
        <taxon>Porphyridium</taxon>
    </lineage>
</organism>
<dbReference type="EMBL" id="VRMN01000003">
    <property type="protein sequence ID" value="KAA8495328.1"/>
    <property type="molecule type" value="Genomic_DNA"/>
</dbReference>
<gene>
    <name evidence="4" type="ORF">FVE85_1483</name>
</gene>
<reference evidence="5" key="1">
    <citation type="journal article" date="2019" name="Nat. Commun.">
        <title>Expansion of phycobilisome linker gene families in mesophilic red algae.</title>
        <authorList>
            <person name="Lee J."/>
            <person name="Kim D."/>
            <person name="Bhattacharya D."/>
            <person name="Yoon H.S."/>
        </authorList>
    </citation>
    <scope>NUCLEOTIDE SEQUENCE [LARGE SCALE GENOMIC DNA]</scope>
    <source>
        <strain evidence="5">CCMP 1328</strain>
    </source>
</reference>
<evidence type="ECO:0000256" key="3">
    <source>
        <dbReference type="ARBA" id="ARBA00048707"/>
    </source>
</evidence>
<dbReference type="SUPFAM" id="SSF102462">
    <property type="entry name" value="Peptidyl-tRNA hydrolase II"/>
    <property type="match status" value="1"/>
</dbReference>
<comment type="caution">
    <text evidence="4">The sequence shown here is derived from an EMBL/GenBank/DDBJ whole genome shotgun (WGS) entry which is preliminary data.</text>
</comment>
<dbReference type="OMA" id="AIIAQCC"/>
<proteinExistence type="predicted"/>
<dbReference type="PANTHER" id="PTHR46194:SF1">
    <property type="entry name" value="PEPTIDYL-TRNA HYDROLASE PTRHD1-RELATED"/>
    <property type="match status" value="1"/>
</dbReference>
<name>A0A5J4YVW9_PORPP</name>
<accession>A0A5J4YVW9</accession>
<dbReference type="InterPro" id="IPR023476">
    <property type="entry name" value="Pep_tRNA_hydro_II_dom_sf"/>
</dbReference>
<dbReference type="EC" id="3.1.1.29" evidence="1"/>
<dbReference type="Pfam" id="PF01981">
    <property type="entry name" value="PTH2"/>
    <property type="match status" value="1"/>
</dbReference>
<dbReference type="GO" id="GO:0004045">
    <property type="term" value="F:peptidyl-tRNA hydrolase activity"/>
    <property type="evidence" value="ECO:0007669"/>
    <property type="project" value="UniProtKB-EC"/>
</dbReference>
<evidence type="ECO:0000313" key="4">
    <source>
        <dbReference type="EMBL" id="KAA8495328.1"/>
    </source>
</evidence>
<protein>
    <recommendedName>
        <fullName evidence="1">peptidyl-tRNA hydrolase</fullName>
        <ecNumber evidence="1">3.1.1.29</ecNumber>
    </recommendedName>
</protein>